<proteinExistence type="predicted"/>
<sequence length="301" mass="35134">MLAIIVPYYKRTFFEDTLKSLAHQTDKRFKVYIGDDASPEDCSSLLEDYKGTFDFVYKRFEANIGGSSLVKQWERCISLIGDEQWIMILGDDDFIGPNLVSAFYSHFDVFNTKTSVVRFAKQLIFEKTKTVGEVQLHPVWEKASDSYYSRLTGLTTSSLSEYAFTKETYQKHGFFDYPLAWHSDDRAWLEFSDGQPIYTINEAIVTVRSSFINISGKSDNREQKSRVVVTFFWFLVKEKQHLFDKKQCIRIMREYENAIRRVGAFTAKDALRLLPFYIKHFETRTFIAFVKRSVKSIIGKP</sequence>
<dbReference type="RefSeq" id="WP_135527198.1">
    <property type="nucleotide sequence ID" value="NZ_SRLH01000007.1"/>
</dbReference>
<gene>
    <name evidence="2" type="ORF">E4635_13375</name>
</gene>
<evidence type="ECO:0000313" key="2">
    <source>
        <dbReference type="EMBL" id="TGD57152.1"/>
    </source>
</evidence>
<dbReference type="SUPFAM" id="SSF53448">
    <property type="entry name" value="Nucleotide-diphospho-sugar transferases"/>
    <property type="match status" value="1"/>
</dbReference>
<comment type="caution">
    <text evidence="2">The sequence shown here is derived from an EMBL/GenBank/DDBJ whole genome shotgun (WGS) entry which is preliminary data.</text>
</comment>
<reference evidence="2 3" key="1">
    <citation type="submission" date="2019-04" db="EMBL/GenBank/DDBJ databases">
        <title>Flavobacterium sp. strain DS2-A Genome sequencing and assembly.</title>
        <authorList>
            <person name="Kim I."/>
        </authorList>
    </citation>
    <scope>NUCLEOTIDE SEQUENCE [LARGE SCALE GENOMIC DNA]</scope>
    <source>
        <strain evidence="2 3">DS2-A</strain>
    </source>
</reference>
<dbReference type="CDD" id="cd00761">
    <property type="entry name" value="Glyco_tranf_GTA_type"/>
    <property type="match status" value="1"/>
</dbReference>
<dbReference type="InterPro" id="IPR001173">
    <property type="entry name" value="Glyco_trans_2-like"/>
</dbReference>
<evidence type="ECO:0000259" key="1">
    <source>
        <dbReference type="Pfam" id="PF00535"/>
    </source>
</evidence>
<name>A0A4Z0L3Y6_9FLAO</name>
<dbReference type="GO" id="GO:0016740">
    <property type="term" value="F:transferase activity"/>
    <property type="evidence" value="ECO:0007669"/>
    <property type="project" value="UniProtKB-KW"/>
</dbReference>
<accession>A0A4Z0L3Y6</accession>
<keyword evidence="3" id="KW-1185">Reference proteome</keyword>
<dbReference type="Gene3D" id="3.90.550.10">
    <property type="entry name" value="Spore Coat Polysaccharide Biosynthesis Protein SpsA, Chain A"/>
    <property type="match status" value="1"/>
</dbReference>
<evidence type="ECO:0000313" key="3">
    <source>
        <dbReference type="Proteomes" id="UP000297407"/>
    </source>
</evidence>
<dbReference type="AlphaFoldDB" id="A0A4Z0L3Y6"/>
<protein>
    <submittedName>
        <fullName evidence="2">Glycosyltransferase family 2 protein</fullName>
    </submittedName>
</protein>
<feature type="domain" description="Glycosyltransferase 2-like" evidence="1">
    <location>
        <begin position="4"/>
        <end position="117"/>
    </location>
</feature>
<keyword evidence="2" id="KW-0808">Transferase</keyword>
<dbReference type="Pfam" id="PF00535">
    <property type="entry name" value="Glycos_transf_2"/>
    <property type="match status" value="1"/>
</dbReference>
<dbReference type="Proteomes" id="UP000297407">
    <property type="component" value="Unassembled WGS sequence"/>
</dbReference>
<dbReference type="InterPro" id="IPR029044">
    <property type="entry name" value="Nucleotide-diphossugar_trans"/>
</dbReference>
<organism evidence="2 3">
    <name type="scientific">Flavobacterium humi</name>
    <dbReference type="NCBI Taxonomy" id="2562683"/>
    <lineage>
        <taxon>Bacteria</taxon>
        <taxon>Pseudomonadati</taxon>
        <taxon>Bacteroidota</taxon>
        <taxon>Flavobacteriia</taxon>
        <taxon>Flavobacteriales</taxon>
        <taxon>Flavobacteriaceae</taxon>
        <taxon>Flavobacterium</taxon>
    </lineage>
</organism>
<dbReference type="OrthoDB" id="1374586at2"/>
<dbReference type="EMBL" id="SRLH01000007">
    <property type="protein sequence ID" value="TGD57152.1"/>
    <property type="molecule type" value="Genomic_DNA"/>
</dbReference>